<protein>
    <submittedName>
        <fullName evidence="1">Uncharacterized protein</fullName>
    </submittedName>
</protein>
<gene>
    <name evidence="1" type="ORF">M406DRAFT_241858</name>
</gene>
<keyword evidence="2" id="KW-1185">Reference proteome</keyword>
<feature type="non-terminal residue" evidence="1">
    <location>
        <position position="76"/>
    </location>
</feature>
<comment type="caution">
    <text evidence="1">The sequence shown here is derived from an EMBL/GenBank/DDBJ whole genome shotgun (WGS) entry which is preliminary data.</text>
</comment>
<reference evidence="1" key="1">
    <citation type="journal article" date="2020" name="Phytopathology">
        <title>Genome sequence of the chestnut blight fungus Cryphonectria parasitica EP155: A fundamental resource for an archetypical invasive plant pathogen.</title>
        <authorList>
            <person name="Crouch J.A."/>
            <person name="Dawe A."/>
            <person name="Aerts A."/>
            <person name="Barry K."/>
            <person name="Churchill A.C.L."/>
            <person name="Grimwood J."/>
            <person name="Hillman B."/>
            <person name="Milgroom M.G."/>
            <person name="Pangilinan J."/>
            <person name="Smith M."/>
            <person name="Salamov A."/>
            <person name="Schmutz J."/>
            <person name="Yadav J."/>
            <person name="Grigoriev I.V."/>
            <person name="Nuss D."/>
        </authorList>
    </citation>
    <scope>NUCLEOTIDE SEQUENCE</scope>
    <source>
        <strain evidence="1">EP155</strain>
    </source>
</reference>
<proteinExistence type="predicted"/>
<accession>A0A9P4Y7N8</accession>
<feature type="non-terminal residue" evidence="1">
    <location>
        <position position="1"/>
    </location>
</feature>
<name>A0A9P4Y7N8_CRYP1</name>
<sequence>SLRSFAKGILYSESELRKHVAALHQKGLPAYSTKPRGYPLALKPWKDKALVRYIMRLNISCFPSLKDMLVNAANNM</sequence>
<dbReference type="GeneID" id="63833283"/>
<organism evidence="1 2">
    <name type="scientific">Cryphonectria parasitica (strain ATCC 38755 / EP155)</name>
    <dbReference type="NCBI Taxonomy" id="660469"/>
    <lineage>
        <taxon>Eukaryota</taxon>
        <taxon>Fungi</taxon>
        <taxon>Dikarya</taxon>
        <taxon>Ascomycota</taxon>
        <taxon>Pezizomycotina</taxon>
        <taxon>Sordariomycetes</taxon>
        <taxon>Sordariomycetidae</taxon>
        <taxon>Diaporthales</taxon>
        <taxon>Cryphonectriaceae</taxon>
        <taxon>Cryphonectria-Endothia species complex</taxon>
        <taxon>Cryphonectria</taxon>
    </lineage>
</organism>
<dbReference type="EMBL" id="MU032345">
    <property type="protein sequence ID" value="KAF3768253.1"/>
    <property type="molecule type" value="Genomic_DNA"/>
</dbReference>
<dbReference type="Proteomes" id="UP000803844">
    <property type="component" value="Unassembled WGS sequence"/>
</dbReference>
<evidence type="ECO:0000313" key="2">
    <source>
        <dbReference type="Proteomes" id="UP000803844"/>
    </source>
</evidence>
<evidence type="ECO:0000313" key="1">
    <source>
        <dbReference type="EMBL" id="KAF3768253.1"/>
    </source>
</evidence>
<dbReference type="RefSeq" id="XP_040779214.1">
    <property type="nucleotide sequence ID" value="XM_040916154.1"/>
</dbReference>
<dbReference type="AlphaFoldDB" id="A0A9P4Y7N8"/>